<evidence type="ECO:0000259" key="8">
    <source>
        <dbReference type="Pfam" id="PF01618"/>
    </source>
</evidence>
<accession>A0A0N8QEZ9</accession>
<organism evidence="9 10">
    <name type="scientific">Pseudomonas syringae pv. aceris</name>
    <dbReference type="NCBI Taxonomy" id="199198"/>
    <lineage>
        <taxon>Bacteria</taxon>
        <taxon>Pseudomonadati</taxon>
        <taxon>Pseudomonadota</taxon>
        <taxon>Gammaproteobacteria</taxon>
        <taxon>Pseudomonadales</taxon>
        <taxon>Pseudomonadaceae</taxon>
        <taxon>Pseudomonas</taxon>
        <taxon>Pseudomonas syringae</taxon>
    </lineage>
</organism>
<evidence type="ECO:0000256" key="6">
    <source>
        <dbReference type="RuleBase" id="RU004057"/>
    </source>
</evidence>
<comment type="similarity">
    <text evidence="6">Belongs to the exbB/tolQ family.</text>
</comment>
<keyword evidence="6" id="KW-0653">Protein transport</keyword>
<dbReference type="PANTHER" id="PTHR30625">
    <property type="entry name" value="PROTEIN TOLQ"/>
    <property type="match status" value="1"/>
</dbReference>
<evidence type="ECO:0000256" key="4">
    <source>
        <dbReference type="ARBA" id="ARBA00022989"/>
    </source>
</evidence>
<dbReference type="PATRIC" id="fig|199198.5.peg.3345"/>
<keyword evidence="2" id="KW-1003">Cell membrane</keyword>
<gene>
    <name evidence="9" type="ORF">ALO91_05139</name>
</gene>
<dbReference type="InterPro" id="IPR002898">
    <property type="entry name" value="MotA_ExbB_proton_chnl"/>
</dbReference>
<feature type="domain" description="MotA/TolQ/ExbB proton channel" evidence="8">
    <location>
        <begin position="130"/>
        <end position="233"/>
    </location>
</feature>
<evidence type="ECO:0000256" key="1">
    <source>
        <dbReference type="ARBA" id="ARBA00004651"/>
    </source>
</evidence>
<protein>
    <submittedName>
        <fullName evidence="9">MotA/TolQ/ExbB proton channel</fullName>
    </submittedName>
</protein>
<dbReference type="AlphaFoldDB" id="A0A0N8QEZ9"/>
<evidence type="ECO:0000313" key="10">
    <source>
        <dbReference type="Proteomes" id="UP000050297"/>
    </source>
</evidence>
<feature type="transmembrane region" description="Helical" evidence="7">
    <location>
        <begin position="200"/>
        <end position="222"/>
    </location>
</feature>
<dbReference type="Proteomes" id="UP000050297">
    <property type="component" value="Unassembled WGS sequence"/>
</dbReference>
<dbReference type="Pfam" id="PF01618">
    <property type="entry name" value="MotA_ExbB"/>
    <property type="match status" value="1"/>
</dbReference>
<feature type="transmembrane region" description="Helical" evidence="7">
    <location>
        <begin position="157"/>
        <end position="180"/>
    </location>
</feature>
<keyword evidence="4 7" id="KW-1133">Transmembrane helix</keyword>
<feature type="transmembrane region" description="Helical" evidence="7">
    <location>
        <begin position="49"/>
        <end position="67"/>
    </location>
</feature>
<evidence type="ECO:0000256" key="3">
    <source>
        <dbReference type="ARBA" id="ARBA00022692"/>
    </source>
</evidence>
<reference evidence="9 10" key="1">
    <citation type="submission" date="2015-09" db="EMBL/GenBank/DDBJ databases">
        <title>Genome announcement of multiple Pseudomonas syringae strains.</title>
        <authorList>
            <person name="Thakur S."/>
            <person name="Wang P.W."/>
            <person name="Gong Y."/>
            <person name="Weir B.S."/>
            <person name="Guttman D.S."/>
        </authorList>
    </citation>
    <scope>NUCLEOTIDE SEQUENCE [LARGE SCALE GENOMIC DNA]</scope>
    <source>
        <strain evidence="9 10">ICMP2802</strain>
    </source>
</reference>
<evidence type="ECO:0000256" key="7">
    <source>
        <dbReference type="SAM" id="Phobius"/>
    </source>
</evidence>
<dbReference type="EMBL" id="LJPM01000138">
    <property type="protein sequence ID" value="KPW23798.1"/>
    <property type="molecule type" value="Genomic_DNA"/>
</dbReference>
<comment type="subcellular location">
    <subcellularLocation>
        <location evidence="1">Cell membrane</location>
        <topology evidence="1">Multi-pass membrane protein</topology>
    </subcellularLocation>
    <subcellularLocation>
        <location evidence="6">Membrane</location>
        <topology evidence="6">Multi-pass membrane protein</topology>
    </subcellularLocation>
</comment>
<evidence type="ECO:0000313" key="9">
    <source>
        <dbReference type="EMBL" id="KPW23798.1"/>
    </source>
</evidence>
<keyword evidence="6" id="KW-0813">Transport</keyword>
<evidence type="ECO:0000256" key="5">
    <source>
        <dbReference type="ARBA" id="ARBA00023136"/>
    </source>
</evidence>
<keyword evidence="3 7" id="KW-0812">Transmembrane</keyword>
<name>A0A0N8QEZ9_PSESX</name>
<sequence length="277" mass="29593">MKPGYSNDLASYLNQRRIATQPMPCSDFVHRESCAMNLIASPFESIEHAVIWLLVIFSVATWGLALLKGVQFSRLKSQDRKFHKQFWAASSLDSAAQLAHEQPGAAARVALAGYAAIQVADGAQAHDLSQSINHQDRLERALRQQIVRERRSLETGLAILASIGSTSPFIGLFGTVWGIMSALKGISAAGSASLETVAGPIGAALVATGVGIAVAVPAVLVYNYFLRRLKLTAADLDDFAHDFYSLAQKSAFRVLLHPVLKSGAAGAHAGQKVQEAS</sequence>
<dbReference type="PANTHER" id="PTHR30625:SF3">
    <property type="entry name" value="TOL-PAL SYSTEM PROTEIN TOLQ"/>
    <property type="match status" value="1"/>
</dbReference>
<evidence type="ECO:0000256" key="2">
    <source>
        <dbReference type="ARBA" id="ARBA00022475"/>
    </source>
</evidence>
<dbReference type="GO" id="GO:0005886">
    <property type="term" value="C:plasma membrane"/>
    <property type="evidence" value="ECO:0007669"/>
    <property type="project" value="UniProtKB-SubCell"/>
</dbReference>
<proteinExistence type="inferred from homology"/>
<comment type="caution">
    <text evidence="9">The sequence shown here is derived from an EMBL/GenBank/DDBJ whole genome shotgun (WGS) entry which is preliminary data.</text>
</comment>
<keyword evidence="5 7" id="KW-0472">Membrane</keyword>
<dbReference type="GO" id="GO:0017038">
    <property type="term" value="P:protein import"/>
    <property type="evidence" value="ECO:0007669"/>
    <property type="project" value="TreeGrafter"/>
</dbReference>
<dbReference type="InterPro" id="IPR050790">
    <property type="entry name" value="ExbB/TolQ_transport"/>
</dbReference>